<feature type="region of interest" description="Disordered" evidence="1">
    <location>
        <begin position="78"/>
        <end position="113"/>
    </location>
</feature>
<dbReference type="AlphaFoldDB" id="A0A1V6Q1F9"/>
<evidence type="ECO:0008006" key="4">
    <source>
        <dbReference type="Google" id="ProtNLM"/>
    </source>
</evidence>
<protein>
    <recommendedName>
        <fullName evidence="4">Zn(2)-C6 fungal-type domain-containing protein</fullName>
    </recommendedName>
</protein>
<feature type="region of interest" description="Disordered" evidence="1">
    <location>
        <begin position="343"/>
        <end position="372"/>
    </location>
</feature>
<accession>A0A1V6Q1F9</accession>
<comment type="caution">
    <text evidence="2">The sequence shown here is derived from an EMBL/GenBank/DDBJ whole genome shotgun (WGS) entry which is preliminary data.</text>
</comment>
<evidence type="ECO:0000313" key="2">
    <source>
        <dbReference type="EMBL" id="OQD82887.1"/>
    </source>
</evidence>
<evidence type="ECO:0000313" key="3">
    <source>
        <dbReference type="Proteomes" id="UP000191672"/>
    </source>
</evidence>
<gene>
    <name evidence="2" type="ORF">PENANT_c019G05334</name>
</gene>
<feature type="region of interest" description="Disordered" evidence="1">
    <location>
        <begin position="165"/>
        <end position="187"/>
    </location>
</feature>
<feature type="compositionally biased region" description="Acidic residues" evidence="1">
    <location>
        <begin position="84"/>
        <end position="94"/>
    </location>
</feature>
<dbReference type="EMBL" id="MDYN01000019">
    <property type="protein sequence ID" value="OQD82887.1"/>
    <property type="molecule type" value="Genomic_DNA"/>
</dbReference>
<proteinExistence type="predicted"/>
<keyword evidence="3" id="KW-1185">Reference proteome</keyword>
<organism evidence="2 3">
    <name type="scientific">Penicillium antarcticum</name>
    <dbReference type="NCBI Taxonomy" id="416450"/>
    <lineage>
        <taxon>Eukaryota</taxon>
        <taxon>Fungi</taxon>
        <taxon>Dikarya</taxon>
        <taxon>Ascomycota</taxon>
        <taxon>Pezizomycotina</taxon>
        <taxon>Eurotiomycetes</taxon>
        <taxon>Eurotiomycetidae</taxon>
        <taxon>Eurotiales</taxon>
        <taxon>Aspergillaceae</taxon>
        <taxon>Penicillium</taxon>
    </lineage>
</organism>
<name>A0A1V6Q1F9_9EURO</name>
<reference evidence="3" key="1">
    <citation type="journal article" date="2017" name="Nat. Microbiol.">
        <title>Global analysis of biosynthetic gene clusters reveals vast potential of secondary metabolite production in Penicillium species.</title>
        <authorList>
            <person name="Nielsen J.C."/>
            <person name="Grijseels S."/>
            <person name="Prigent S."/>
            <person name="Ji B."/>
            <person name="Dainat J."/>
            <person name="Nielsen K.F."/>
            <person name="Frisvad J.C."/>
            <person name="Workman M."/>
            <person name="Nielsen J."/>
        </authorList>
    </citation>
    <scope>NUCLEOTIDE SEQUENCE [LARGE SCALE GENOMIC DNA]</scope>
    <source>
        <strain evidence="3">IBT 31811</strain>
    </source>
</reference>
<sequence length="637" mass="70889">MSAHGPSSSSTAPGQQRIPVVFLTWPFTLRRSLQMEMPYSEARLHQVEELFNGCVSRFRVLPVQYNLRERGKKRPEILASWHDDSDDEDYDPEEDRSPKKHKSPMSRSGGAISRGVRKARNLAFFSQANRANGSENSFDLETCHSEPELEPDVWDQRWAVDTSISPNSRYQMRPRAQPQSESPNKAKTDIRVATRSLVPASAFSSTPQNDNDPVRGCQACGEIKQICSLASDPDLYAYPCIECEEDGFDCVVIPKPKWKRSCEKCRSNRGEPCSYRFVDYDHELPCHSCLDHGYPCVAGPARHVPIARMPEDADETCAGHLTTHVTNRSDDDEPMQGAALDITEPSELSEPSPIQSITLSDTGNGNNDTVNAYGDEDMQEAPVQEGSAAPITDGHDQAEQHSVSFGQVCRIQTEFAHPLHFGDHRDVPQEGPTCHWCHNFAYGIVGLGVRNPDVINFGTKMVEMSYGHTGEGKEETRMCLQCVLNRIQIIQCTHGSVDRLRAADAEREASEGIAEWENFIRARDAILNPETIASGPAFSTNREWCALCRSLAAWTCKTPQSSSICDPAINCENITYGCGLHLCQPCCELVKFFNGDLNAVHDHYVHEGGEGMQLRADSQFILSGSSRNILHKLMLVE</sequence>
<dbReference type="STRING" id="416450.A0A1V6Q1F9"/>
<feature type="compositionally biased region" description="Polar residues" evidence="1">
    <location>
        <begin position="352"/>
        <end position="370"/>
    </location>
</feature>
<evidence type="ECO:0000256" key="1">
    <source>
        <dbReference type="SAM" id="MobiDB-lite"/>
    </source>
</evidence>
<dbReference type="Proteomes" id="UP000191672">
    <property type="component" value="Unassembled WGS sequence"/>
</dbReference>